<evidence type="ECO:0008006" key="4">
    <source>
        <dbReference type="Google" id="ProtNLM"/>
    </source>
</evidence>
<evidence type="ECO:0000256" key="1">
    <source>
        <dbReference type="SAM" id="Phobius"/>
    </source>
</evidence>
<dbReference type="EMBL" id="CP058905">
    <property type="protein sequence ID" value="QLJ97392.1"/>
    <property type="molecule type" value="Genomic_DNA"/>
</dbReference>
<gene>
    <name evidence="3" type="ORF">HZU44_21545</name>
</gene>
<accession>A0A7D5Y5I4</accession>
<protein>
    <recommendedName>
        <fullName evidence="4">SURF1-like protein</fullName>
    </recommendedName>
</protein>
<organism evidence="3">
    <name type="scientific">Micromonospora carbonacea</name>
    <dbReference type="NCBI Taxonomy" id="47853"/>
    <lineage>
        <taxon>Bacteria</taxon>
        <taxon>Bacillati</taxon>
        <taxon>Actinomycetota</taxon>
        <taxon>Actinomycetes</taxon>
        <taxon>Micromonosporales</taxon>
        <taxon>Micromonosporaceae</taxon>
        <taxon>Micromonospora</taxon>
    </lineage>
</organism>
<feature type="signal peptide" evidence="2">
    <location>
        <begin position="1"/>
        <end position="31"/>
    </location>
</feature>
<keyword evidence="2" id="KW-0732">Signal</keyword>
<keyword evidence="1" id="KW-1133">Transmembrane helix</keyword>
<proteinExistence type="predicted"/>
<feature type="chain" id="PRO_5028020615" description="SURF1-like protein" evidence="2">
    <location>
        <begin position="32"/>
        <end position="247"/>
    </location>
</feature>
<evidence type="ECO:0000313" key="3">
    <source>
        <dbReference type="EMBL" id="QLJ97392.1"/>
    </source>
</evidence>
<evidence type="ECO:0000256" key="2">
    <source>
        <dbReference type="SAM" id="SignalP"/>
    </source>
</evidence>
<sequence>MVRQVRRLCGVAAGALLATALATALAGPVRAAGTATAGGVTTGAALADAAATASTALAGTVPKQTLPAGVDITGDRLAEPLRLRAPTHPAEVVAVVDQVSWLGRTGAASGPKPADLGPKYTVVLLVGEIPTQTYDLYPLAKGGPRVYRPAKQPDPARKGKAGWFLGRLSMSETLRTVGVPLERQLDSVSGGVGGGERVLPDELLNPAKDIDEALDELQRLLLLNVGVMLVITLGLAGIALLVRRRTR</sequence>
<reference evidence="3" key="1">
    <citation type="submission" date="2020-08" db="EMBL/GenBank/DDBJ databases">
        <title>A bifunctional nitrone conjugated secondary metabolite targeting the ribosome.</title>
        <authorList>
            <person name="Limbrick E.M."/>
            <person name="Graf M."/>
            <person name="Derewacz D.K."/>
            <person name="Nguyen F."/>
            <person name="Spraggins J.M."/>
            <person name="Wieland M."/>
            <person name="Ynigez-Gutierrez A.E."/>
            <person name="Reisman B.J."/>
            <person name="Zinshteyn B."/>
            <person name="McCulloch K."/>
            <person name="Iverson T.M."/>
            <person name="Green R."/>
            <person name="Wilson D.N."/>
            <person name="Bachmann B.O."/>
        </authorList>
    </citation>
    <scope>NUCLEOTIDE SEQUENCE</scope>
    <source>
        <strain evidence="3">Africana</strain>
    </source>
</reference>
<dbReference type="AlphaFoldDB" id="A0A7D5Y5I4"/>
<name>A0A7D5Y5I4_9ACTN</name>
<keyword evidence="1" id="KW-0472">Membrane</keyword>
<keyword evidence="1" id="KW-0812">Transmembrane</keyword>
<feature type="transmembrane region" description="Helical" evidence="1">
    <location>
        <begin position="220"/>
        <end position="242"/>
    </location>
</feature>